<dbReference type="GO" id="GO:0008379">
    <property type="term" value="F:thioredoxin peroxidase activity"/>
    <property type="evidence" value="ECO:0007669"/>
    <property type="project" value="TreeGrafter"/>
</dbReference>
<evidence type="ECO:0000256" key="10">
    <source>
        <dbReference type="ARBA" id="ARBA00042639"/>
    </source>
</evidence>
<proteinExistence type="inferred from homology"/>
<protein>
    <recommendedName>
        <fullName evidence="2">thioredoxin-dependent peroxiredoxin</fullName>
        <ecNumber evidence="2">1.11.1.24</ecNumber>
    </recommendedName>
    <alternativeName>
        <fullName evidence="8">Thioredoxin peroxidase</fullName>
    </alternativeName>
    <alternativeName>
        <fullName evidence="10">Thioredoxin-dependent peroxiredoxin Bcp</fullName>
    </alternativeName>
</protein>
<evidence type="ECO:0000259" key="12">
    <source>
        <dbReference type="PROSITE" id="PS51352"/>
    </source>
</evidence>
<comment type="similarity">
    <text evidence="9">Belongs to the peroxiredoxin family. BCP/PrxQ subfamily.</text>
</comment>
<dbReference type="Gene3D" id="3.40.30.10">
    <property type="entry name" value="Glutaredoxin"/>
    <property type="match status" value="1"/>
</dbReference>
<dbReference type="InterPro" id="IPR050924">
    <property type="entry name" value="Peroxiredoxin_BCP/PrxQ"/>
</dbReference>
<evidence type="ECO:0000256" key="6">
    <source>
        <dbReference type="ARBA" id="ARBA00023157"/>
    </source>
</evidence>
<keyword evidence="3" id="KW-0575">Peroxidase</keyword>
<dbReference type="InterPro" id="IPR013766">
    <property type="entry name" value="Thioredoxin_domain"/>
</dbReference>
<dbReference type="SUPFAM" id="SSF52833">
    <property type="entry name" value="Thioredoxin-like"/>
    <property type="match status" value="1"/>
</dbReference>
<dbReference type="EC" id="1.11.1.24" evidence="2"/>
<gene>
    <name evidence="13" type="ORF">GWK08_10270</name>
</gene>
<dbReference type="Pfam" id="PF00578">
    <property type="entry name" value="AhpC-TSA"/>
    <property type="match status" value="1"/>
</dbReference>
<dbReference type="CDD" id="cd02970">
    <property type="entry name" value="PRX_like2"/>
    <property type="match status" value="1"/>
</dbReference>
<comment type="catalytic activity">
    <reaction evidence="11">
        <text>a hydroperoxide + [thioredoxin]-dithiol = an alcohol + [thioredoxin]-disulfide + H2O</text>
        <dbReference type="Rhea" id="RHEA:62620"/>
        <dbReference type="Rhea" id="RHEA-COMP:10698"/>
        <dbReference type="Rhea" id="RHEA-COMP:10700"/>
        <dbReference type="ChEBI" id="CHEBI:15377"/>
        <dbReference type="ChEBI" id="CHEBI:29950"/>
        <dbReference type="ChEBI" id="CHEBI:30879"/>
        <dbReference type="ChEBI" id="CHEBI:35924"/>
        <dbReference type="ChEBI" id="CHEBI:50058"/>
        <dbReference type="EC" id="1.11.1.24"/>
    </reaction>
</comment>
<keyword evidence="4" id="KW-0049">Antioxidant</keyword>
<keyword evidence="5" id="KW-0560">Oxidoreductase</keyword>
<evidence type="ECO:0000256" key="4">
    <source>
        <dbReference type="ARBA" id="ARBA00022862"/>
    </source>
</evidence>
<accession>A0A6P0UTS2</accession>
<keyword evidence="7" id="KW-0676">Redox-active center</keyword>
<dbReference type="PANTHER" id="PTHR42801:SF7">
    <property type="entry name" value="SLL1159 PROTEIN"/>
    <property type="match status" value="1"/>
</dbReference>
<dbReference type="RefSeq" id="WP_163607005.1">
    <property type="nucleotide sequence ID" value="NZ_JAABOO010000002.1"/>
</dbReference>
<name>A0A6P0UTS2_9FLAO</name>
<dbReference type="GO" id="GO:0005737">
    <property type="term" value="C:cytoplasm"/>
    <property type="evidence" value="ECO:0007669"/>
    <property type="project" value="TreeGrafter"/>
</dbReference>
<dbReference type="InterPro" id="IPR036249">
    <property type="entry name" value="Thioredoxin-like_sf"/>
</dbReference>
<dbReference type="GO" id="GO:0034599">
    <property type="term" value="P:cellular response to oxidative stress"/>
    <property type="evidence" value="ECO:0007669"/>
    <property type="project" value="TreeGrafter"/>
</dbReference>
<dbReference type="GO" id="GO:0045454">
    <property type="term" value="P:cell redox homeostasis"/>
    <property type="evidence" value="ECO:0007669"/>
    <property type="project" value="TreeGrafter"/>
</dbReference>
<evidence type="ECO:0000256" key="1">
    <source>
        <dbReference type="ARBA" id="ARBA00003330"/>
    </source>
</evidence>
<evidence type="ECO:0000256" key="11">
    <source>
        <dbReference type="ARBA" id="ARBA00049091"/>
    </source>
</evidence>
<evidence type="ECO:0000313" key="13">
    <source>
        <dbReference type="EMBL" id="NER13826.1"/>
    </source>
</evidence>
<keyword evidence="14" id="KW-1185">Reference proteome</keyword>
<dbReference type="Proteomes" id="UP000468581">
    <property type="component" value="Unassembled WGS sequence"/>
</dbReference>
<keyword evidence="6" id="KW-1015">Disulfide bond</keyword>
<comment type="caution">
    <text evidence="13">The sequence shown here is derived from an EMBL/GenBank/DDBJ whole genome shotgun (WGS) entry which is preliminary data.</text>
</comment>
<sequence>MSLKDQLEARLTASKKAIPAEKRVIMENATNELLAKEISRSALGEGDTAPDFRLSNATGKQVSLSEVLKEKIAVVSFYRGGWCPYCNIELKALQSVLPQIKKNGAQLIAISPEQPDKSLSTQEKNELSFEVLSDVNNKTAKDFGLVFRMPDELQKLYHEFGLHVDDYNGNDDYELPMPATYVIDKDRKIIYSFTHEDYTKRAEPSKIIAVLESL</sequence>
<dbReference type="EMBL" id="JAABOO010000002">
    <property type="protein sequence ID" value="NER13826.1"/>
    <property type="molecule type" value="Genomic_DNA"/>
</dbReference>
<evidence type="ECO:0000256" key="9">
    <source>
        <dbReference type="ARBA" id="ARBA00038489"/>
    </source>
</evidence>
<comment type="function">
    <text evidence="1">Thiol-specific peroxidase that catalyzes the reduction of hydrogen peroxide and organic hydroperoxides to water and alcohols, respectively. Plays a role in cell protection against oxidative stress by detoxifying peroxides and as sensor of hydrogen peroxide-mediated signaling events.</text>
</comment>
<evidence type="ECO:0000313" key="14">
    <source>
        <dbReference type="Proteomes" id="UP000468581"/>
    </source>
</evidence>
<evidence type="ECO:0000256" key="5">
    <source>
        <dbReference type="ARBA" id="ARBA00023002"/>
    </source>
</evidence>
<evidence type="ECO:0000256" key="8">
    <source>
        <dbReference type="ARBA" id="ARBA00032824"/>
    </source>
</evidence>
<dbReference type="PROSITE" id="PS51352">
    <property type="entry name" value="THIOREDOXIN_2"/>
    <property type="match status" value="1"/>
</dbReference>
<reference evidence="13 14" key="1">
    <citation type="submission" date="2020-01" db="EMBL/GenBank/DDBJ databases">
        <title>Leptobacterium flavescens.</title>
        <authorList>
            <person name="Wang G."/>
        </authorList>
    </citation>
    <scope>NUCLEOTIDE SEQUENCE [LARGE SCALE GENOMIC DNA]</scope>
    <source>
        <strain evidence="13 14">KCTC 22160</strain>
    </source>
</reference>
<dbReference type="PANTHER" id="PTHR42801">
    <property type="entry name" value="THIOREDOXIN-DEPENDENT PEROXIDE REDUCTASE"/>
    <property type="match status" value="1"/>
</dbReference>
<dbReference type="AlphaFoldDB" id="A0A6P0UTS2"/>
<evidence type="ECO:0000256" key="3">
    <source>
        <dbReference type="ARBA" id="ARBA00022559"/>
    </source>
</evidence>
<dbReference type="InterPro" id="IPR000866">
    <property type="entry name" value="AhpC/TSA"/>
</dbReference>
<organism evidence="13 14">
    <name type="scientific">Leptobacterium flavescens</name>
    <dbReference type="NCBI Taxonomy" id="472055"/>
    <lineage>
        <taxon>Bacteria</taxon>
        <taxon>Pseudomonadati</taxon>
        <taxon>Bacteroidota</taxon>
        <taxon>Flavobacteriia</taxon>
        <taxon>Flavobacteriales</taxon>
        <taxon>Flavobacteriaceae</taxon>
        <taxon>Leptobacterium</taxon>
    </lineage>
</organism>
<feature type="domain" description="Thioredoxin" evidence="12">
    <location>
        <begin position="43"/>
        <end position="214"/>
    </location>
</feature>
<evidence type="ECO:0000256" key="2">
    <source>
        <dbReference type="ARBA" id="ARBA00013017"/>
    </source>
</evidence>
<evidence type="ECO:0000256" key="7">
    <source>
        <dbReference type="ARBA" id="ARBA00023284"/>
    </source>
</evidence>